<dbReference type="PANTHER" id="PTHR43816">
    <property type="entry name" value="NICOTINAMIDE PHOSPHORIBOSYLTRANSFERASE"/>
    <property type="match status" value="1"/>
</dbReference>
<keyword evidence="12" id="KW-1185">Reference proteome</keyword>
<dbReference type="PIRSF" id="PIRSF005943">
    <property type="entry name" value="NMPRT"/>
    <property type="match status" value="1"/>
</dbReference>
<evidence type="ECO:0000259" key="10">
    <source>
        <dbReference type="Pfam" id="PF18127"/>
    </source>
</evidence>
<dbReference type="InterPro" id="IPR041525">
    <property type="entry name" value="N/Namide_PRibTrfase"/>
</dbReference>
<comment type="similarity">
    <text evidence="1">Belongs to the NAPRTase family.</text>
</comment>
<evidence type="ECO:0000256" key="5">
    <source>
        <dbReference type="ARBA" id="ARBA00035007"/>
    </source>
</evidence>
<dbReference type="GO" id="GO:0009435">
    <property type="term" value="P:NAD+ biosynthetic process"/>
    <property type="evidence" value="ECO:0007669"/>
    <property type="project" value="InterPro"/>
</dbReference>
<evidence type="ECO:0000256" key="6">
    <source>
        <dbReference type="ARBA" id="ARBA00035024"/>
    </source>
</evidence>
<dbReference type="Pfam" id="PF18127">
    <property type="entry name" value="NAMPT_N"/>
    <property type="match status" value="1"/>
</dbReference>
<reference evidence="11 12" key="1">
    <citation type="submission" date="2019-08" db="EMBL/GenBank/DDBJ databases">
        <title>Flavobacterium alkalisoli sp. nov., isolated from rhizosphere soil of Suaeda salsa.</title>
        <authorList>
            <person name="Sun J.-Q."/>
            <person name="Xu L."/>
        </authorList>
    </citation>
    <scope>NUCLEOTIDE SEQUENCE [LARGE SCALE GENOMIC DNA]</scope>
    <source>
        <strain evidence="11 12">XS-5</strain>
    </source>
</reference>
<dbReference type="GO" id="GO:0016874">
    <property type="term" value="F:ligase activity"/>
    <property type="evidence" value="ECO:0007669"/>
    <property type="project" value="UniProtKB-KW"/>
</dbReference>
<dbReference type="InterPro" id="IPR013785">
    <property type="entry name" value="Aldolase_TIM"/>
</dbReference>
<evidence type="ECO:0000259" key="9">
    <source>
        <dbReference type="Pfam" id="PF04095"/>
    </source>
</evidence>
<evidence type="ECO:0000313" key="12">
    <source>
        <dbReference type="Proteomes" id="UP000321222"/>
    </source>
</evidence>
<dbReference type="PANTHER" id="PTHR43816:SF1">
    <property type="entry name" value="NICOTINAMIDE PHOSPHORIBOSYLTRANSFERASE"/>
    <property type="match status" value="1"/>
</dbReference>
<feature type="domain" description="Nicotinamide phosphoribosyltransferase N-terminal" evidence="10">
    <location>
        <begin position="4"/>
        <end position="55"/>
    </location>
</feature>
<dbReference type="SUPFAM" id="SSF51690">
    <property type="entry name" value="Nicotinate/Quinolinate PRTase C-terminal domain-like"/>
    <property type="match status" value="1"/>
</dbReference>
<proteinExistence type="inferred from homology"/>
<keyword evidence="2" id="KW-0662">Pyridine nucleotide biosynthesis</keyword>
<protein>
    <recommendedName>
        <fullName evidence="7">Nicotinamide phosphoribosyltransferase</fullName>
        <ecNumber evidence="6">2.4.2.12</ecNumber>
    </recommendedName>
</protein>
<gene>
    <name evidence="11" type="ORF">FUA48_01850</name>
</gene>
<dbReference type="NCBIfam" id="NF006629">
    <property type="entry name" value="PRK09198.1"/>
    <property type="match status" value="1"/>
</dbReference>
<evidence type="ECO:0000256" key="1">
    <source>
        <dbReference type="ARBA" id="ARBA00010897"/>
    </source>
</evidence>
<dbReference type="RefSeq" id="WP_147581853.1">
    <property type="nucleotide sequence ID" value="NZ_CP042831.1"/>
</dbReference>
<evidence type="ECO:0000313" key="11">
    <source>
        <dbReference type="EMBL" id="QEE48361.1"/>
    </source>
</evidence>
<dbReference type="InterPro" id="IPR016471">
    <property type="entry name" value="Nicotinamide_PRibTrfase"/>
</dbReference>
<evidence type="ECO:0000256" key="2">
    <source>
        <dbReference type="ARBA" id="ARBA00022642"/>
    </source>
</evidence>
<dbReference type="Gene3D" id="3.20.20.70">
    <property type="entry name" value="Aldolase class I"/>
    <property type="match status" value="1"/>
</dbReference>
<keyword evidence="11" id="KW-0436">Ligase</keyword>
<evidence type="ECO:0000256" key="3">
    <source>
        <dbReference type="ARBA" id="ARBA00022676"/>
    </source>
</evidence>
<evidence type="ECO:0000256" key="4">
    <source>
        <dbReference type="ARBA" id="ARBA00022679"/>
    </source>
</evidence>
<keyword evidence="4 11" id="KW-0808">Transferase</keyword>
<dbReference type="EMBL" id="CP042831">
    <property type="protein sequence ID" value="QEE48361.1"/>
    <property type="molecule type" value="Genomic_DNA"/>
</dbReference>
<accession>A0A5B9FQG5</accession>
<dbReference type="InterPro" id="IPR036068">
    <property type="entry name" value="Nicotinate_pribotase-like_C"/>
</dbReference>
<keyword evidence="3 11" id="KW-0328">Glycosyltransferase</keyword>
<evidence type="ECO:0000256" key="8">
    <source>
        <dbReference type="ARBA" id="ARBA00047835"/>
    </source>
</evidence>
<dbReference type="AlphaFoldDB" id="A0A5B9FQG5"/>
<dbReference type="GO" id="GO:0047280">
    <property type="term" value="F:nicotinamide phosphoribosyltransferase activity"/>
    <property type="evidence" value="ECO:0007669"/>
    <property type="project" value="UniProtKB-EC"/>
</dbReference>
<dbReference type="CDD" id="cd01569">
    <property type="entry name" value="PBEF_like"/>
    <property type="match status" value="1"/>
</dbReference>
<dbReference type="Proteomes" id="UP000321222">
    <property type="component" value="Chromosome"/>
</dbReference>
<dbReference type="OrthoDB" id="394882at2"/>
<evidence type="ECO:0000256" key="7">
    <source>
        <dbReference type="ARBA" id="ARBA00035036"/>
    </source>
</evidence>
<dbReference type="KEGG" id="fak:FUA48_01850"/>
<dbReference type="InterPro" id="IPR041529">
    <property type="entry name" value="DUF5598"/>
</dbReference>
<name>A0A5B9FQG5_9FLAO</name>
<dbReference type="EC" id="2.4.2.12" evidence="6"/>
<sequence>MNPLLLTDGYKVDHRRQYPQGTTMVYSNWTPRKSRIQGVDEVVFFGLQYFIKKYVIEDFNLHFFGRPKDEVVKKYARRINNYLGDNQVGTAHIEALHDLGYIPMVFKALPEGASVPLRVPMFTMYNTLPEFFWLTNYFETLLSAVVWLPCNSATIAREYRKILDRYAAETSVAEEFVNWQGHDFSMRGMGGVEAAVTSAAGHLLSFTGTDTIPAIDFLEEYYNADSDKELIGGSVAATEHSVMCMGTNEGEYETFKRLICEVYPKGIVSIVSDTWDLWKVLQEYLPSLKNEIESREGRVVVRPDSGDPADILCGNPEGKTEAERKGVVELLWDIFGGVVNHKGYKELIPQIGAIYGDSITLERATNICERLKQKGFASTNVVLGIGSFTYQYNTRDTFGFAMKATYGDVKGEGREIFKDPVTDDGTKKSAKGLMKIDLVNGRYILRDQVSREEEKTGELKEVFRDGKLLKENTLAEIRERVKKKVAVDAI</sequence>
<feature type="domain" description="Nicotinate/nicotinamide phosphoribosyltransferase" evidence="9">
    <location>
        <begin position="181"/>
        <end position="466"/>
    </location>
</feature>
<comment type="pathway">
    <text evidence="5">Cofactor biosynthesis; NAD(+) biosynthesis; nicotinamide D-ribonucleotide from 5-phospho-alpha-D-ribose 1-diphosphate and nicotinamide: step 1/1.</text>
</comment>
<organism evidence="11 12">
    <name type="scientific">Flavobacterium alkalisoli</name>
    <dbReference type="NCBI Taxonomy" id="2602769"/>
    <lineage>
        <taxon>Bacteria</taxon>
        <taxon>Pseudomonadati</taxon>
        <taxon>Bacteroidota</taxon>
        <taxon>Flavobacteriia</taxon>
        <taxon>Flavobacteriales</taxon>
        <taxon>Flavobacteriaceae</taxon>
        <taxon>Flavobacterium</taxon>
    </lineage>
</organism>
<dbReference type="Pfam" id="PF04095">
    <property type="entry name" value="NAPRTase"/>
    <property type="match status" value="1"/>
</dbReference>
<comment type="catalytic activity">
    <reaction evidence="8">
        <text>beta-nicotinamide D-ribonucleotide + diphosphate = 5-phospho-alpha-D-ribose 1-diphosphate + nicotinamide + H(+)</text>
        <dbReference type="Rhea" id="RHEA:16149"/>
        <dbReference type="ChEBI" id="CHEBI:14649"/>
        <dbReference type="ChEBI" id="CHEBI:15378"/>
        <dbReference type="ChEBI" id="CHEBI:17154"/>
        <dbReference type="ChEBI" id="CHEBI:33019"/>
        <dbReference type="ChEBI" id="CHEBI:58017"/>
        <dbReference type="EC" id="2.4.2.12"/>
    </reaction>
    <physiologicalReaction direction="right-to-left" evidence="8">
        <dbReference type="Rhea" id="RHEA:16151"/>
    </physiologicalReaction>
</comment>